<evidence type="ECO:0008006" key="4">
    <source>
        <dbReference type="Google" id="ProtNLM"/>
    </source>
</evidence>
<evidence type="ECO:0000256" key="2">
    <source>
        <dbReference type="SAM" id="MobiDB-lite"/>
    </source>
</evidence>
<feature type="compositionally biased region" description="Basic and acidic residues" evidence="2">
    <location>
        <begin position="219"/>
        <end position="234"/>
    </location>
</feature>
<name>A0AAU8EMB7_9MICC</name>
<accession>A0AAU8EMB7</accession>
<feature type="coiled-coil region" evidence="1">
    <location>
        <begin position="250"/>
        <end position="326"/>
    </location>
</feature>
<feature type="region of interest" description="Disordered" evidence="2">
    <location>
        <begin position="169"/>
        <end position="244"/>
    </location>
</feature>
<dbReference type="EMBL" id="CP159279">
    <property type="protein sequence ID" value="XCH10739.1"/>
    <property type="molecule type" value="Genomic_DNA"/>
</dbReference>
<feature type="compositionally biased region" description="Low complexity" evidence="2">
    <location>
        <begin position="200"/>
        <end position="211"/>
    </location>
</feature>
<evidence type="ECO:0000313" key="3">
    <source>
        <dbReference type="EMBL" id="XCH10739.1"/>
    </source>
</evidence>
<dbReference type="AlphaFoldDB" id="A0AAU8EMB7"/>
<dbReference type="RefSeq" id="WP_353711253.1">
    <property type="nucleotide sequence ID" value="NZ_CP159279.1"/>
</dbReference>
<proteinExistence type="predicted"/>
<reference evidence="3" key="1">
    <citation type="submission" date="2024-06" db="EMBL/GenBank/DDBJ databases">
        <title>Biodegradation of dimethachlon by Arthrobacter sp. K5: mechanistic insights and ecological implications.</title>
        <authorList>
            <person name="Hu S."/>
            <person name="Lu P."/>
        </authorList>
    </citation>
    <scope>NUCLEOTIDE SEQUENCE</scope>
    <source>
        <strain evidence="3">K5</strain>
    </source>
</reference>
<organism evidence="3">
    <name type="scientific">Arthrobacter sp. K5</name>
    <dbReference type="NCBI Taxonomy" id="2839623"/>
    <lineage>
        <taxon>Bacteria</taxon>
        <taxon>Bacillati</taxon>
        <taxon>Actinomycetota</taxon>
        <taxon>Actinomycetes</taxon>
        <taxon>Micrococcales</taxon>
        <taxon>Micrococcaceae</taxon>
        <taxon>Arthrobacter</taxon>
    </lineage>
</organism>
<evidence type="ECO:0000256" key="1">
    <source>
        <dbReference type="SAM" id="Coils"/>
    </source>
</evidence>
<keyword evidence="1" id="KW-0175">Coiled coil</keyword>
<gene>
    <name evidence="3" type="ORF">ABRP34_18245</name>
</gene>
<protein>
    <recommendedName>
        <fullName evidence="4">Transposase</fullName>
    </recommendedName>
</protein>
<sequence length="349" mass="36982">MEEELERTAQALYALPFDEFVAARTAAAKDAAASNKTLAQAIRTLPKPSVAAWTINMLAHHNPDAVQRLRTLGQTMQEAQASLDAAALRELAKERRKLLGTAVGEARLAAEKQGRKISGAVATEVEATLRAATADLAAGAAIESGLLLRGLSADGVDQVDVSDAVAVPSALGKLPPPLPRPSGTQRPSGEVPKGRRREPTAATAPPAQRTRTQTRKAGARTDSDADAVEPEKPRLHAVRTAPRPVTPSLLEKAQAALAEAEEAAAEAADEAARRARAQEEAAAAFVQLTADVNEARQRLRALELSLDAARKDRETAAAEAKQYARAAEKSERSAVLAKERVLRLRNTPD</sequence>